<feature type="region of interest" description="Disordered" evidence="1">
    <location>
        <begin position="99"/>
        <end position="209"/>
    </location>
</feature>
<dbReference type="OrthoDB" id="2068242at2"/>
<keyword evidence="2" id="KW-1133">Transmembrane helix</keyword>
<keyword evidence="2" id="KW-0472">Membrane</keyword>
<evidence type="ECO:0000313" key="4">
    <source>
        <dbReference type="Proteomes" id="UP000184310"/>
    </source>
</evidence>
<proteinExistence type="predicted"/>
<dbReference type="RefSeq" id="WP_072989542.1">
    <property type="nucleotide sequence ID" value="NZ_FQZB01000012.1"/>
</dbReference>
<dbReference type="EMBL" id="FQZB01000012">
    <property type="protein sequence ID" value="SHJ99667.1"/>
    <property type="molecule type" value="Genomic_DNA"/>
</dbReference>
<feature type="compositionally biased region" description="Basic and acidic residues" evidence="1">
    <location>
        <begin position="99"/>
        <end position="167"/>
    </location>
</feature>
<dbReference type="AlphaFoldDB" id="A0A1M6NVA2"/>
<keyword evidence="2" id="KW-0812">Transmembrane</keyword>
<organism evidence="3 4">
    <name type="scientific">Clostridium cavendishii DSM 21758</name>
    <dbReference type="NCBI Taxonomy" id="1121302"/>
    <lineage>
        <taxon>Bacteria</taxon>
        <taxon>Bacillati</taxon>
        <taxon>Bacillota</taxon>
        <taxon>Clostridia</taxon>
        <taxon>Eubacteriales</taxon>
        <taxon>Clostridiaceae</taxon>
        <taxon>Clostridium</taxon>
    </lineage>
</organism>
<gene>
    <name evidence="3" type="ORF">SAMN02745163_03031</name>
</gene>
<protein>
    <submittedName>
        <fullName evidence="3">Uncharacterized protein</fullName>
    </submittedName>
</protein>
<reference evidence="3 4" key="1">
    <citation type="submission" date="2016-11" db="EMBL/GenBank/DDBJ databases">
        <authorList>
            <person name="Jaros S."/>
            <person name="Januszkiewicz K."/>
            <person name="Wedrychowicz H."/>
        </authorList>
    </citation>
    <scope>NUCLEOTIDE SEQUENCE [LARGE SCALE GENOMIC DNA]</scope>
    <source>
        <strain evidence="3 4">DSM 21758</strain>
    </source>
</reference>
<dbReference type="STRING" id="1121302.SAMN02745163_03031"/>
<feature type="compositionally biased region" description="Low complexity" evidence="1">
    <location>
        <begin position="168"/>
        <end position="196"/>
    </location>
</feature>
<feature type="transmembrane region" description="Helical" evidence="2">
    <location>
        <begin position="57"/>
        <end position="80"/>
    </location>
</feature>
<evidence type="ECO:0000256" key="2">
    <source>
        <dbReference type="SAM" id="Phobius"/>
    </source>
</evidence>
<keyword evidence="4" id="KW-1185">Reference proteome</keyword>
<sequence>MNFLKKKVFIIPVAIIIYISLFFISSKLGGAITLIGGFGVLFYLFKKNDKFKSKHILLKGISTGLIAIFTLFIGFGGLIYDPKEAKEIQLAQEKLKAEKQVEEDKAKEKETRAKEEKAKEDKENEEKAKKALEESAKIAENTKKEKEAEEAKKNIESQSTKDTEKTTSTDNSNSNVSKSNNSNTANTSNSSFGNSSAKDVTTNEPAKDNKIVYWVSKGKSYHCRSNCVALSRSKNILSGPASSCPKTDPCNDCIK</sequence>
<evidence type="ECO:0000313" key="3">
    <source>
        <dbReference type="EMBL" id="SHJ99667.1"/>
    </source>
</evidence>
<accession>A0A1M6NVA2</accession>
<dbReference type="Proteomes" id="UP000184310">
    <property type="component" value="Unassembled WGS sequence"/>
</dbReference>
<feature type="transmembrane region" description="Helical" evidence="2">
    <location>
        <begin position="30"/>
        <end position="45"/>
    </location>
</feature>
<evidence type="ECO:0000256" key="1">
    <source>
        <dbReference type="SAM" id="MobiDB-lite"/>
    </source>
</evidence>
<feature type="transmembrane region" description="Helical" evidence="2">
    <location>
        <begin position="7"/>
        <end position="24"/>
    </location>
</feature>
<name>A0A1M6NVA2_9CLOT</name>